<reference evidence="1" key="1">
    <citation type="journal article" date="2014" name="Front. Microbiol.">
        <title>High frequency of phylogenetically diverse reductive dehalogenase-homologous genes in deep subseafloor sedimentary metagenomes.</title>
        <authorList>
            <person name="Kawai M."/>
            <person name="Futagami T."/>
            <person name="Toyoda A."/>
            <person name="Takaki Y."/>
            <person name="Nishi S."/>
            <person name="Hori S."/>
            <person name="Arai W."/>
            <person name="Tsubouchi T."/>
            <person name="Morono Y."/>
            <person name="Uchiyama I."/>
            <person name="Ito T."/>
            <person name="Fujiyama A."/>
            <person name="Inagaki F."/>
            <person name="Takami H."/>
        </authorList>
    </citation>
    <scope>NUCLEOTIDE SEQUENCE</scope>
    <source>
        <strain evidence="1">Expedition CK06-06</strain>
    </source>
</reference>
<dbReference type="AlphaFoldDB" id="X0U7U0"/>
<organism evidence="1">
    <name type="scientific">marine sediment metagenome</name>
    <dbReference type="NCBI Taxonomy" id="412755"/>
    <lineage>
        <taxon>unclassified sequences</taxon>
        <taxon>metagenomes</taxon>
        <taxon>ecological metagenomes</taxon>
    </lineage>
</organism>
<comment type="caution">
    <text evidence="1">The sequence shown here is derived from an EMBL/GenBank/DDBJ whole genome shotgun (WGS) entry which is preliminary data.</text>
</comment>
<proteinExistence type="predicted"/>
<accession>X0U7U0</accession>
<name>X0U7U0_9ZZZZ</name>
<dbReference type="EMBL" id="BARS01021257">
    <property type="protein sequence ID" value="GAG01615.1"/>
    <property type="molecule type" value="Genomic_DNA"/>
</dbReference>
<gene>
    <name evidence="1" type="ORF">S01H1_34175</name>
</gene>
<evidence type="ECO:0000313" key="1">
    <source>
        <dbReference type="EMBL" id="GAG01615.1"/>
    </source>
</evidence>
<sequence length="224" mass="26290">EQKLDILGELTVKDSEYFMEQLYPFRPKDPRHAVNLGSLTLFQFFNSPYQVLIEMEEYILKNYCFLEGEDIKTVFYGTVGDKKTVTLGRIYLTNYRLIISGSQTVRSAQSQFKVRPSITSVLVRSGITRHRKAIRKAITEAFRKDLTEWNIGEWGHYFPIYNAKNIKRGKSSISYAIDVETEKKHINLKITIFPRKLKEQPKNEFQEQKVNALNQIEDLLKHYQ</sequence>
<protein>
    <submittedName>
        <fullName evidence="1">Uncharacterized protein</fullName>
    </submittedName>
</protein>
<feature type="non-terminal residue" evidence="1">
    <location>
        <position position="1"/>
    </location>
</feature>